<comment type="caution">
    <text evidence="1">The sequence shown here is derived from an EMBL/GenBank/DDBJ whole genome shotgun (WGS) entry which is preliminary data.</text>
</comment>
<dbReference type="Proteomes" id="UP001346869">
    <property type="component" value="Unassembled WGS sequence"/>
</dbReference>
<gene>
    <name evidence="1" type="ORF">PBY51_018558</name>
</gene>
<dbReference type="AlphaFoldDB" id="A0AAN8AUZ9"/>
<dbReference type="EMBL" id="JAUZQC010000003">
    <property type="protein sequence ID" value="KAK5873523.1"/>
    <property type="molecule type" value="Genomic_DNA"/>
</dbReference>
<accession>A0AAN8AUZ9</accession>
<reference evidence="1 2" key="2">
    <citation type="journal article" date="2023" name="Mol. Biol. Evol.">
        <title>Genomics of Secondarily Temperate Adaptation in the Only Non-Antarctic Icefish.</title>
        <authorList>
            <person name="Rivera-Colon A.G."/>
            <person name="Rayamajhi N."/>
            <person name="Minhas B.F."/>
            <person name="Madrigal G."/>
            <person name="Bilyk K.T."/>
            <person name="Yoon V."/>
            <person name="Hune M."/>
            <person name="Gregory S."/>
            <person name="Cheng C.H.C."/>
            <person name="Catchen J.M."/>
        </authorList>
    </citation>
    <scope>NUCLEOTIDE SEQUENCE [LARGE SCALE GENOMIC DNA]</scope>
    <source>
        <strain evidence="1">JMC-PN-2008</strain>
    </source>
</reference>
<reference evidence="1 2" key="1">
    <citation type="journal article" date="2023" name="Genes (Basel)">
        <title>Chromosome-Level Genome Assembly and Circadian Gene Repertoire of the Patagonia Blennie Eleginops maclovinus-The Closest Ancestral Proxy of Antarctic Cryonotothenioids.</title>
        <authorList>
            <person name="Cheng C.C."/>
            <person name="Rivera-Colon A.G."/>
            <person name="Minhas B.F."/>
            <person name="Wilson L."/>
            <person name="Rayamajhi N."/>
            <person name="Vargas-Chacoff L."/>
            <person name="Catchen J.M."/>
        </authorList>
    </citation>
    <scope>NUCLEOTIDE SEQUENCE [LARGE SCALE GENOMIC DNA]</scope>
    <source>
        <strain evidence="1">JMC-PN-2008</strain>
    </source>
</reference>
<evidence type="ECO:0000313" key="2">
    <source>
        <dbReference type="Proteomes" id="UP001346869"/>
    </source>
</evidence>
<proteinExistence type="predicted"/>
<sequence>MYGIHFKALGPHVVIIAQYLIRGLLARLEISSVIPQRAAGAGGGVRGERRRTLIIPAGGLCDLELYI</sequence>
<name>A0AAN8AUZ9_ELEMC</name>
<protein>
    <submittedName>
        <fullName evidence="1">Uncharacterized protein</fullName>
    </submittedName>
</protein>
<organism evidence="1 2">
    <name type="scientific">Eleginops maclovinus</name>
    <name type="common">Patagonian blennie</name>
    <name type="synonym">Eleginus maclovinus</name>
    <dbReference type="NCBI Taxonomy" id="56733"/>
    <lineage>
        <taxon>Eukaryota</taxon>
        <taxon>Metazoa</taxon>
        <taxon>Chordata</taxon>
        <taxon>Craniata</taxon>
        <taxon>Vertebrata</taxon>
        <taxon>Euteleostomi</taxon>
        <taxon>Actinopterygii</taxon>
        <taxon>Neopterygii</taxon>
        <taxon>Teleostei</taxon>
        <taxon>Neoteleostei</taxon>
        <taxon>Acanthomorphata</taxon>
        <taxon>Eupercaria</taxon>
        <taxon>Perciformes</taxon>
        <taxon>Notothenioidei</taxon>
        <taxon>Eleginopidae</taxon>
        <taxon>Eleginops</taxon>
    </lineage>
</organism>
<evidence type="ECO:0000313" key="1">
    <source>
        <dbReference type="EMBL" id="KAK5873523.1"/>
    </source>
</evidence>
<keyword evidence="2" id="KW-1185">Reference proteome</keyword>